<dbReference type="STRING" id="93060.P9215_14861"/>
<sequence length="51" mass="6035">MNLRIGIVGYWNIARRYIKIIENILKSNNINFQILVIKSGQNLYEKTNLKI</sequence>
<reference evidence="1 2" key="1">
    <citation type="journal article" date="2007" name="PLoS Genet.">
        <title>Patterns and implications of gene gain and loss in the evolution of Prochlorococcus.</title>
        <authorList>
            <person name="Kettler G.C."/>
            <person name="Martiny A.C."/>
            <person name="Huang K."/>
            <person name="Zucker J."/>
            <person name="Coleman M.L."/>
            <person name="Rodrigue S."/>
            <person name="Chen F."/>
            <person name="Lapidus A."/>
            <person name="Ferriera S."/>
            <person name="Johnson J."/>
            <person name="Steglich C."/>
            <person name="Church G.M."/>
            <person name="Richardson P."/>
            <person name="Chisholm S.W."/>
        </authorList>
    </citation>
    <scope>NUCLEOTIDE SEQUENCE [LARGE SCALE GENOMIC DNA]</scope>
    <source>
        <strain evidence="1 2">MIT 9215</strain>
    </source>
</reference>
<dbReference type="KEGG" id="pmh:P9215_14861"/>
<dbReference type="AlphaFoldDB" id="A8G668"/>
<evidence type="ECO:0000313" key="1">
    <source>
        <dbReference type="EMBL" id="ABV51099.1"/>
    </source>
</evidence>
<gene>
    <name evidence="1" type="ordered locus">P9215_14861</name>
</gene>
<name>A8G668_PROM2</name>
<protein>
    <submittedName>
        <fullName evidence="1">Uncharacterized protein</fullName>
    </submittedName>
</protein>
<organism evidence="1 2">
    <name type="scientific">Prochlorococcus marinus (strain MIT 9215)</name>
    <dbReference type="NCBI Taxonomy" id="93060"/>
    <lineage>
        <taxon>Bacteria</taxon>
        <taxon>Bacillati</taxon>
        <taxon>Cyanobacteriota</taxon>
        <taxon>Cyanophyceae</taxon>
        <taxon>Synechococcales</taxon>
        <taxon>Prochlorococcaceae</taxon>
        <taxon>Prochlorococcus</taxon>
    </lineage>
</organism>
<evidence type="ECO:0000313" key="2">
    <source>
        <dbReference type="Proteomes" id="UP000002014"/>
    </source>
</evidence>
<dbReference type="Proteomes" id="UP000002014">
    <property type="component" value="Chromosome"/>
</dbReference>
<dbReference type="EMBL" id="CP000825">
    <property type="protein sequence ID" value="ABV51099.1"/>
    <property type="molecule type" value="Genomic_DNA"/>
</dbReference>
<proteinExistence type="predicted"/>
<dbReference type="HOGENOM" id="CLU_3102496_0_0_3"/>
<accession>A8G668</accession>